<reference evidence="1" key="1">
    <citation type="submission" date="2016-03" db="EMBL/GenBank/DDBJ databases">
        <authorList>
            <person name="Ploux O."/>
        </authorList>
    </citation>
    <scope>NUCLEOTIDE SEQUENCE</scope>
    <source>
        <strain evidence="1">UC10</strain>
    </source>
</reference>
<sequence length="168" mass="18062">MTRHAAAIAVAIAVTMSQGVAPADAQSSAPLNGRFIAISNGEWAQTNDSYHDEATVRSTWTISSTCTQGDECSGQVSSDLGWTAPLRKQNDTWIVDRDLPDWEPCADGTSVTGHQKIRFWRVNADGSQDYSGQSPIFAGEDKTVGPSGACGKNQWLAIRMPFSLEQIG</sequence>
<evidence type="ECO:0000313" key="1">
    <source>
        <dbReference type="EMBL" id="SBS71102.1"/>
    </source>
</evidence>
<dbReference type="AlphaFoldDB" id="A0A1Y5NXE4"/>
<gene>
    <name evidence="1" type="ORF">MHPYR_100087</name>
</gene>
<name>A0A1Y5NXE4_9MYCO</name>
<accession>A0A1Y5NXE4</accession>
<protein>
    <submittedName>
        <fullName evidence="1">Uncharacterized protein</fullName>
    </submittedName>
</protein>
<proteinExistence type="predicted"/>
<dbReference type="EMBL" id="FLQS01000002">
    <property type="protein sequence ID" value="SBS71102.1"/>
    <property type="molecule type" value="Genomic_DNA"/>
</dbReference>
<organism evidence="1">
    <name type="scientific">uncultured Mycobacterium sp</name>
    <dbReference type="NCBI Taxonomy" id="171292"/>
    <lineage>
        <taxon>Bacteria</taxon>
        <taxon>Bacillati</taxon>
        <taxon>Actinomycetota</taxon>
        <taxon>Actinomycetes</taxon>
        <taxon>Mycobacteriales</taxon>
        <taxon>Mycobacteriaceae</taxon>
        <taxon>Mycobacterium</taxon>
        <taxon>environmental samples</taxon>
    </lineage>
</organism>